<name>A0ABD5WGU0_9EURY</name>
<dbReference type="RefSeq" id="WP_382208910.1">
    <property type="nucleotide sequence ID" value="NZ_JBHSZH010000004.1"/>
</dbReference>
<accession>A0ABD5WGU0</accession>
<sequence>MLLGCWPTLGVFNYLIEVLLCGVAESARPAVGDGSPVLAWWAVLQQFVNHGPDVILGESLMVRIRVGVSHRIARDGGCGIWCDRFGEGRRGRLYWRLRDVRLRDVHARDSIVQRLVGFSVIAFPNCTPIFERCGRNPDGVVGLVEYRPVDTVVTKGIEGVGYLWVIVVRVECSVTEEHWLEPISPTFPVAVRLRRRQCE</sequence>
<organism evidence="1 2">
    <name type="scientific">Halorussus caseinilyticus</name>
    <dbReference type="NCBI Taxonomy" id="3034025"/>
    <lineage>
        <taxon>Archaea</taxon>
        <taxon>Methanobacteriati</taxon>
        <taxon>Methanobacteriota</taxon>
        <taxon>Stenosarchaea group</taxon>
        <taxon>Halobacteria</taxon>
        <taxon>Halobacteriales</taxon>
        <taxon>Haladaptataceae</taxon>
        <taxon>Halorussus</taxon>
    </lineage>
</organism>
<reference evidence="1 2" key="1">
    <citation type="journal article" date="2019" name="Int. J. Syst. Evol. Microbiol.">
        <title>The Global Catalogue of Microorganisms (GCM) 10K type strain sequencing project: providing services to taxonomists for standard genome sequencing and annotation.</title>
        <authorList>
            <consortium name="The Broad Institute Genomics Platform"/>
            <consortium name="The Broad Institute Genome Sequencing Center for Infectious Disease"/>
            <person name="Wu L."/>
            <person name="Ma J."/>
        </authorList>
    </citation>
    <scope>NUCLEOTIDE SEQUENCE [LARGE SCALE GENOMIC DNA]</scope>
    <source>
        <strain evidence="1 2">DT72</strain>
    </source>
</reference>
<gene>
    <name evidence="1" type="ORF">ACFQJ6_03930</name>
</gene>
<dbReference type="Proteomes" id="UP001596407">
    <property type="component" value="Unassembled WGS sequence"/>
</dbReference>
<evidence type="ECO:0000313" key="2">
    <source>
        <dbReference type="Proteomes" id="UP001596407"/>
    </source>
</evidence>
<evidence type="ECO:0000313" key="1">
    <source>
        <dbReference type="EMBL" id="MFC7079428.1"/>
    </source>
</evidence>
<keyword evidence="2" id="KW-1185">Reference proteome</keyword>
<evidence type="ECO:0008006" key="3">
    <source>
        <dbReference type="Google" id="ProtNLM"/>
    </source>
</evidence>
<comment type="caution">
    <text evidence="1">The sequence shown here is derived from an EMBL/GenBank/DDBJ whole genome shotgun (WGS) entry which is preliminary data.</text>
</comment>
<dbReference type="AlphaFoldDB" id="A0ABD5WGU0"/>
<proteinExistence type="predicted"/>
<dbReference type="EMBL" id="JBHSZH010000004">
    <property type="protein sequence ID" value="MFC7079428.1"/>
    <property type="molecule type" value="Genomic_DNA"/>
</dbReference>
<protein>
    <recommendedName>
        <fullName evidence="3">Secreted protein</fullName>
    </recommendedName>
</protein>